<name>A0A366EI28_9BACI</name>
<keyword evidence="3" id="KW-1185">Reference proteome</keyword>
<evidence type="ECO:0000256" key="1">
    <source>
        <dbReference type="SAM" id="Phobius"/>
    </source>
</evidence>
<keyword evidence="1" id="KW-0812">Transmembrane</keyword>
<dbReference type="STRING" id="200904.GCA_900168775_02482"/>
<feature type="transmembrane region" description="Helical" evidence="1">
    <location>
        <begin position="117"/>
        <end position="133"/>
    </location>
</feature>
<organism evidence="2 3">
    <name type="scientific">Paraliobacillus ryukyuensis</name>
    <dbReference type="NCBI Taxonomy" id="200904"/>
    <lineage>
        <taxon>Bacteria</taxon>
        <taxon>Bacillati</taxon>
        <taxon>Bacillota</taxon>
        <taxon>Bacilli</taxon>
        <taxon>Bacillales</taxon>
        <taxon>Bacillaceae</taxon>
        <taxon>Paraliobacillus</taxon>
    </lineage>
</organism>
<reference evidence="2 3" key="1">
    <citation type="submission" date="2018-06" db="EMBL/GenBank/DDBJ databases">
        <title>Genomic Encyclopedia of Type Strains, Phase IV (KMG-IV): sequencing the most valuable type-strain genomes for metagenomic binning, comparative biology and taxonomic classification.</title>
        <authorList>
            <person name="Goeker M."/>
        </authorList>
    </citation>
    <scope>NUCLEOTIDE SEQUENCE [LARGE SCALE GENOMIC DNA]</scope>
    <source>
        <strain evidence="2 3">DSM 15140</strain>
    </source>
</reference>
<dbReference type="Proteomes" id="UP000252254">
    <property type="component" value="Unassembled WGS sequence"/>
</dbReference>
<evidence type="ECO:0000313" key="3">
    <source>
        <dbReference type="Proteomes" id="UP000252254"/>
    </source>
</evidence>
<dbReference type="AlphaFoldDB" id="A0A366EI28"/>
<feature type="transmembrane region" description="Helical" evidence="1">
    <location>
        <begin position="85"/>
        <end position="105"/>
    </location>
</feature>
<proteinExistence type="predicted"/>
<feature type="transmembrane region" description="Helical" evidence="1">
    <location>
        <begin position="164"/>
        <end position="181"/>
    </location>
</feature>
<keyword evidence="1" id="KW-1133">Transmembrane helix</keyword>
<gene>
    <name evidence="2" type="ORF">DES48_101100</name>
</gene>
<dbReference type="RefSeq" id="WP_079708477.1">
    <property type="nucleotide sequence ID" value="NZ_BAABQN010000001.1"/>
</dbReference>
<dbReference type="OrthoDB" id="2380880at2"/>
<keyword evidence="1" id="KW-0472">Membrane</keyword>
<feature type="transmembrane region" description="Helical" evidence="1">
    <location>
        <begin position="58"/>
        <end position="79"/>
    </location>
</feature>
<feature type="transmembrane region" description="Helical" evidence="1">
    <location>
        <begin position="139"/>
        <end position="157"/>
    </location>
</feature>
<evidence type="ECO:0000313" key="2">
    <source>
        <dbReference type="EMBL" id="RBP01370.1"/>
    </source>
</evidence>
<sequence length="182" mass="20913">MPEERKTIIIKEIQHWKKNHLLPEKYCDFLLALYTEGNTENVNHNQSNPMESTGVKPLHVLIISLNIFLLPVTFIVLYFTQLSSYLQVGFGSLMIVLSYSFYIIVKTKLDFSANYPLFILLVIILFVTSYLSQQLFQNQLIIALIALTQLIIWIGFGLKQKNKLLSIAGIVGFIFCLVYFVS</sequence>
<accession>A0A366EI28</accession>
<dbReference type="EMBL" id="QNRI01000001">
    <property type="protein sequence ID" value="RBP01370.1"/>
    <property type="molecule type" value="Genomic_DNA"/>
</dbReference>
<protein>
    <submittedName>
        <fullName evidence="2">Uncharacterized protein</fullName>
    </submittedName>
</protein>
<comment type="caution">
    <text evidence="2">The sequence shown here is derived from an EMBL/GenBank/DDBJ whole genome shotgun (WGS) entry which is preliminary data.</text>
</comment>